<dbReference type="SMART" id="SM00028">
    <property type="entry name" value="TPR"/>
    <property type="match status" value="7"/>
</dbReference>
<comment type="caution">
    <text evidence="16">The sequence shown here is derived from an EMBL/GenBank/DDBJ whole genome shotgun (WGS) entry which is preliminary data.</text>
</comment>
<evidence type="ECO:0000256" key="6">
    <source>
        <dbReference type="ARBA" id="ARBA00022679"/>
    </source>
</evidence>
<keyword evidence="11 14" id="KW-1133">Transmembrane helix</keyword>
<comment type="similarity">
    <text evidence="4">Belongs to the TMTC family.</text>
</comment>
<dbReference type="GO" id="GO:0005783">
    <property type="term" value="C:endoplasmic reticulum"/>
    <property type="evidence" value="ECO:0007669"/>
    <property type="project" value="UniProtKB-SubCell"/>
</dbReference>
<evidence type="ECO:0000256" key="2">
    <source>
        <dbReference type="ARBA" id="ARBA00004240"/>
    </source>
</evidence>
<evidence type="ECO:0000256" key="11">
    <source>
        <dbReference type="ARBA" id="ARBA00022989"/>
    </source>
</evidence>
<keyword evidence="17" id="KW-1185">Reference proteome</keyword>
<dbReference type="Proteomes" id="UP001626550">
    <property type="component" value="Unassembled WGS sequence"/>
</dbReference>
<keyword evidence="6" id="KW-0808">Transferase</keyword>
<feature type="domain" description="DUF1736" evidence="15">
    <location>
        <begin position="252"/>
        <end position="322"/>
    </location>
</feature>
<feature type="transmembrane region" description="Helical" evidence="14">
    <location>
        <begin position="343"/>
        <end position="366"/>
    </location>
</feature>
<keyword evidence="12 14" id="KW-0472">Membrane</keyword>
<feature type="transmembrane region" description="Helical" evidence="14">
    <location>
        <begin position="228"/>
        <end position="251"/>
    </location>
</feature>
<organism evidence="16 17">
    <name type="scientific">Cichlidogyrus casuarinus</name>
    <dbReference type="NCBI Taxonomy" id="1844966"/>
    <lineage>
        <taxon>Eukaryota</taxon>
        <taxon>Metazoa</taxon>
        <taxon>Spiralia</taxon>
        <taxon>Lophotrochozoa</taxon>
        <taxon>Platyhelminthes</taxon>
        <taxon>Monogenea</taxon>
        <taxon>Monopisthocotylea</taxon>
        <taxon>Dactylogyridea</taxon>
        <taxon>Ancyrocephalidae</taxon>
        <taxon>Cichlidogyrus</taxon>
    </lineage>
</organism>
<dbReference type="AlphaFoldDB" id="A0ABD2PWS5"/>
<dbReference type="EC" id="2.4.1.109" evidence="5"/>
<name>A0ABD2PWS5_9PLAT</name>
<keyword evidence="10" id="KW-0256">Endoplasmic reticulum</keyword>
<feature type="transmembrane region" description="Helical" evidence="14">
    <location>
        <begin position="93"/>
        <end position="113"/>
    </location>
</feature>
<evidence type="ECO:0000313" key="16">
    <source>
        <dbReference type="EMBL" id="KAL3311635.1"/>
    </source>
</evidence>
<sequence>MHFSNVDDFPILALAFILNIAIYHNALDCGLVFDDTAAITNNPDVTGKFNLTQIFLNDFWGTPMLKEESHGSYRPFVVITFKINHYLDDLNPYGYHLFNVILHYIVTVLVFFLSKRFLSPLGSAISALLFLSHPVHVEAVTGVVGRAELLSALFFLVNFLYYLKISQYDFSLKIFLHLLIFNLIVSVGTLCKEVCITVIGVCALYDVFIVWQRFSNSKVHSRQLKMFCFRLMCLTLFLITFVYVRVLIMGLKLPVFSKHSNPASYADPLSKILTYSYLVPLNLCLLFWPMHLCCDWSMGSIPLVKQIIDIRNICTLLAFVVIFVVFIFSVLSRKGNPNHRRNIFISLILLIVPFVPSSNLFFPVGFVLAERVLYIPSIGFCFFIGILHDLLSDLERNEIIWKSRKRYFQVFLIAYLTIFANRAYLRNFDWKNEYSLFTSGVRVNPGNAKLWNNIGHSIEAPDANNSMRELALFYFQRAAIIQPDDFGAHMNVARSLIALNRSSDAEASYKLALQYAPKLMKGKSYQTRVDAKLLSLYIEYSSFLSKNESRLEEAESLLKKCISMRKGNSKAHQNLAALYLRQNKTEESLAQLKIALEQKPDDPDNLYNLGAILVKHGNKDTGLEYLRKAIERDANHKHALFAMATALAELNKTDEAMKTLTHLVDLKFEQVSVSFTLGMLRTDLGQHEEALKDYLRVLAVDAAHVGALFNAALLLTNELHRPREAMPLLENLLKSNPNHYKSCLLLGDLLLTEDKNFERAEKLFQKSLSLRPNDLQAEHNLCVLYANRGETQRSFDCLRRLLQKNPNDQNLVNSFNILKQKIAN</sequence>
<evidence type="ECO:0000256" key="8">
    <source>
        <dbReference type="ARBA" id="ARBA00022737"/>
    </source>
</evidence>
<evidence type="ECO:0000256" key="3">
    <source>
        <dbReference type="ARBA" id="ARBA00004922"/>
    </source>
</evidence>
<dbReference type="GO" id="GO:0004169">
    <property type="term" value="F:dolichyl-phosphate-mannose-protein mannosyltransferase activity"/>
    <property type="evidence" value="ECO:0007669"/>
    <property type="project" value="UniProtKB-EC"/>
</dbReference>
<dbReference type="Gene3D" id="1.25.40.10">
    <property type="entry name" value="Tetratricopeptide repeat domain"/>
    <property type="match status" value="3"/>
</dbReference>
<dbReference type="InterPro" id="IPR013618">
    <property type="entry name" value="TMTC_DUF1736"/>
</dbReference>
<evidence type="ECO:0000256" key="7">
    <source>
        <dbReference type="ARBA" id="ARBA00022692"/>
    </source>
</evidence>
<evidence type="ECO:0000256" key="13">
    <source>
        <dbReference type="PROSITE-ProRule" id="PRU00339"/>
    </source>
</evidence>
<evidence type="ECO:0000256" key="10">
    <source>
        <dbReference type="ARBA" id="ARBA00022824"/>
    </source>
</evidence>
<feature type="repeat" description="TPR" evidence="13">
    <location>
        <begin position="569"/>
        <end position="602"/>
    </location>
</feature>
<dbReference type="InterPro" id="IPR011990">
    <property type="entry name" value="TPR-like_helical_dom_sf"/>
</dbReference>
<comment type="pathway">
    <text evidence="3">Protein modification; protein glycosylation.</text>
</comment>
<comment type="subcellular location">
    <subcellularLocation>
        <location evidence="2">Endoplasmic reticulum</location>
    </subcellularLocation>
    <subcellularLocation>
        <location evidence="1">Membrane</location>
        <topology evidence="1">Multi-pass membrane protein</topology>
    </subcellularLocation>
</comment>
<dbReference type="Pfam" id="PF13181">
    <property type="entry name" value="TPR_8"/>
    <property type="match status" value="1"/>
</dbReference>
<evidence type="ECO:0000256" key="1">
    <source>
        <dbReference type="ARBA" id="ARBA00004141"/>
    </source>
</evidence>
<feature type="transmembrane region" description="Helical" evidence="14">
    <location>
        <begin position="143"/>
        <end position="163"/>
    </location>
</feature>
<keyword evidence="9 13" id="KW-0802">TPR repeat</keyword>
<accession>A0ABD2PWS5</accession>
<dbReference type="GO" id="GO:0016020">
    <property type="term" value="C:membrane"/>
    <property type="evidence" value="ECO:0007669"/>
    <property type="project" value="UniProtKB-SubCell"/>
</dbReference>
<feature type="transmembrane region" description="Helical" evidence="14">
    <location>
        <begin position="372"/>
        <end position="391"/>
    </location>
</feature>
<protein>
    <recommendedName>
        <fullName evidence="5">dolichyl-phosphate-mannose--protein mannosyltransferase</fullName>
        <ecNumber evidence="5">2.4.1.109</ecNumber>
    </recommendedName>
</protein>
<dbReference type="Pfam" id="PF14559">
    <property type="entry name" value="TPR_19"/>
    <property type="match status" value="1"/>
</dbReference>
<evidence type="ECO:0000313" key="17">
    <source>
        <dbReference type="Proteomes" id="UP001626550"/>
    </source>
</evidence>
<dbReference type="SUPFAM" id="SSF48452">
    <property type="entry name" value="TPR-like"/>
    <property type="match status" value="2"/>
</dbReference>
<dbReference type="Pfam" id="PF08409">
    <property type="entry name" value="TMTC_DUF1736"/>
    <property type="match status" value="1"/>
</dbReference>
<reference evidence="16 17" key="1">
    <citation type="submission" date="2024-11" db="EMBL/GenBank/DDBJ databases">
        <title>Adaptive evolution of stress response genes in parasites aligns with host niche diversity.</title>
        <authorList>
            <person name="Hahn C."/>
            <person name="Resl P."/>
        </authorList>
    </citation>
    <scope>NUCLEOTIDE SEQUENCE [LARGE SCALE GENOMIC DNA]</scope>
    <source>
        <strain evidence="16">EGGRZ-B1_66</strain>
        <tissue evidence="16">Body</tissue>
    </source>
</reference>
<dbReference type="PANTHER" id="PTHR44395">
    <property type="match status" value="1"/>
</dbReference>
<evidence type="ECO:0000256" key="9">
    <source>
        <dbReference type="ARBA" id="ARBA00022803"/>
    </source>
</evidence>
<evidence type="ECO:0000256" key="14">
    <source>
        <dbReference type="SAM" id="Phobius"/>
    </source>
</evidence>
<feature type="repeat" description="TPR" evidence="13">
    <location>
        <begin position="603"/>
        <end position="636"/>
    </location>
</feature>
<gene>
    <name evidence="16" type="primary">TMTC3</name>
    <name evidence="16" type="ORF">Ciccas_009783</name>
</gene>
<evidence type="ECO:0000259" key="15">
    <source>
        <dbReference type="Pfam" id="PF08409"/>
    </source>
</evidence>
<dbReference type="PROSITE" id="PS50005">
    <property type="entry name" value="TPR"/>
    <property type="match status" value="3"/>
</dbReference>
<dbReference type="Pfam" id="PF13432">
    <property type="entry name" value="TPR_16"/>
    <property type="match status" value="2"/>
</dbReference>
<feature type="transmembrane region" description="Helical" evidence="14">
    <location>
        <begin position="175"/>
        <end position="208"/>
    </location>
</feature>
<dbReference type="EMBL" id="JBJKFK010002098">
    <property type="protein sequence ID" value="KAL3311635.1"/>
    <property type="molecule type" value="Genomic_DNA"/>
</dbReference>
<keyword evidence="8" id="KW-0677">Repeat</keyword>
<evidence type="ECO:0000256" key="12">
    <source>
        <dbReference type="ARBA" id="ARBA00023136"/>
    </source>
</evidence>
<feature type="transmembrane region" description="Helical" evidence="14">
    <location>
        <begin position="407"/>
        <end position="425"/>
    </location>
</feature>
<evidence type="ECO:0000256" key="5">
    <source>
        <dbReference type="ARBA" id="ARBA00012839"/>
    </source>
</evidence>
<feature type="repeat" description="TPR" evidence="13">
    <location>
        <begin position="671"/>
        <end position="704"/>
    </location>
</feature>
<keyword evidence="7 14" id="KW-0812">Transmembrane</keyword>
<dbReference type="InterPro" id="IPR019734">
    <property type="entry name" value="TPR_rpt"/>
</dbReference>
<proteinExistence type="inferred from homology"/>
<dbReference type="PANTHER" id="PTHR44395:SF1">
    <property type="entry name" value="PROTEIN O-MANNOSYL-TRANSFERASE TMTC3"/>
    <property type="match status" value="1"/>
</dbReference>
<feature type="transmembrane region" description="Helical" evidence="14">
    <location>
        <begin position="310"/>
        <end position="331"/>
    </location>
</feature>
<evidence type="ECO:0000256" key="4">
    <source>
        <dbReference type="ARBA" id="ARBA00007882"/>
    </source>
</evidence>